<dbReference type="EMBL" id="MF893341">
    <property type="protein sequence ID" value="ATN92962.1"/>
    <property type="molecule type" value="Genomic_DNA"/>
</dbReference>
<reference evidence="2 3" key="1">
    <citation type="journal article" date="2018" name="Arch. Virol.">
        <title>Genomic characterization of the novel Ralstonia phage RPSC1.</title>
        <authorList>
            <person name="Liao M."/>
        </authorList>
    </citation>
    <scope>NUCLEOTIDE SEQUENCE [LARGE SCALE GENOMIC DNA]</scope>
</reference>
<name>A0A2Z2UBX0_9CAUD</name>
<dbReference type="Proteomes" id="UP000258840">
    <property type="component" value="Segment"/>
</dbReference>
<gene>
    <name evidence="2" type="ORF">RPSC1_31</name>
</gene>
<feature type="region of interest" description="Disordered" evidence="1">
    <location>
        <begin position="191"/>
        <end position="223"/>
    </location>
</feature>
<keyword evidence="3" id="KW-1185">Reference proteome</keyword>
<protein>
    <submittedName>
        <fullName evidence="2">Uncharacterized protein</fullName>
    </submittedName>
</protein>
<proteinExistence type="predicted"/>
<feature type="compositionally biased region" description="Basic residues" evidence="1">
    <location>
        <begin position="203"/>
        <end position="214"/>
    </location>
</feature>
<sequence length="223" mass="24441">MAIRKFPSVKRRDGIMRWDENRRSHTIRRTPMGAGGLPGGTIPWSPNLPSVTGGREIAEGVDYSLTVAAVTGDVTLTLLRDFSGSDRVDVWFQTEAEPHRMEAWGCEVRVTERSPNMDTTLHINAVVSWDPNTGAWQGIGKGTINGIGLFQVNGVFAVASTKVHMVGMRVICRGRTNDKITFSSPALWNVDTGDHTAPWKPTQPKKARASRAKKVAPPVEPVE</sequence>
<evidence type="ECO:0000256" key="1">
    <source>
        <dbReference type="SAM" id="MobiDB-lite"/>
    </source>
</evidence>
<accession>A0A2Z2UBX0</accession>
<evidence type="ECO:0000313" key="3">
    <source>
        <dbReference type="Proteomes" id="UP000258840"/>
    </source>
</evidence>
<evidence type="ECO:0000313" key="2">
    <source>
        <dbReference type="EMBL" id="ATN92962.1"/>
    </source>
</evidence>
<organism evidence="2 3">
    <name type="scientific">Ralstonia phage RPSC1</name>
    <dbReference type="NCBI Taxonomy" id="2041351"/>
    <lineage>
        <taxon>Viruses</taxon>
        <taxon>Duplodnaviria</taxon>
        <taxon>Heunggongvirae</taxon>
        <taxon>Uroviricota</taxon>
        <taxon>Caudoviricetes</taxon>
        <taxon>Autographivirales</taxon>
        <taxon>Autotranscriptaviridae</taxon>
        <taxon>Stompelvirus</taxon>
        <taxon>Stompelvirus RPSC1</taxon>
    </lineage>
</organism>